<evidence type="ECO:0000313" key="11">
    <source>
        <dbReference type="EMBL" id="KAG0651155.1"/>
    </source>
</evidence>
<comment type="caution">
    <text evidence="11">The sequence shown here is derived from an EMBL/GenBank/DDBJ whole genome shotgun (WGS) entry which is preliminary data.</text>
</comment>
<dbReference type="InterPro" id="IPR023313">
    <property type="entry name" value="UBQ-conjugating_AS"/>
</dbReference>
<keyword evidence="2 8" id="KW-0833">Ubl conjugation pathway</keyword>
<feature type="domain" description="UBC core" evidence="10">
    <location>
        <begin position="188"/>
        <end position="338"/>
    </location>
</feature>
<dbReference type="SMART" id="SM00212">
    <property type="entry name" value="UBCc"/>
    <property type="match status" value="1"/>
</dbReference>
<feature type="compositionally biased region" description="Polar residues" evidence="9">
    <location>
        <begin position="103"/>
        <end position="116"/>
    </location>
</feature>
<evidence type="ECO:0000313" key="12">
    <source>
        <dbReference type="Proteomes" id="UP000785200"/>
    </source>
</evidence>
<dbReference type="PANTHER" id="PTHR24067">
    <property type="entry name" value="UBIQUITIN-CONJUGATING ENZYME E2"/>
    <property type="match status" value="1"/>
</dbReference>
<dbReference type="Pfam" id="PF00179">
    <property type="entry name" value="UQ_con"/>
    <property type="match status" value="1"/>
</dbReference>
<name>A0A9P6VNA7_9HELO</name>
<proteinExistence type="inferred from homology"/>
<dbReference type="GO" id="GO:0016740">
    <property type="term" value="F:transferase activity"/>
    <property type="evidence" value="ECO:0007669"/>
    <property type="project" value="UniProtKB-KW"/>
</dbReference>
<evidence type="ECO:0000256" key="5">
    <source>
        <dbReference type="ARBA" id="ARBA00042179"/>
    </source>
</evidence>
<evidence type="ECO:0000256" key="6">
    <source>
        <dbReference type="ARBA" id="ARBA00042190"/>
    </source>
</evidence>
<evidence type="ECO:0000256" key="3">
    <source>
        <dbReference type="ARBA" id="ARBA00039884"/>
    </source>
</evidence>
<feature type="region of interest" description="Disordered" evidence="9">
    <location>
        <begin position="94"/>
        <end position="122"/>
    </location>
</feature>
<evidence type="ECO:0000259" key="10">
    <source>
        <dbReference type="PROSITE" id="PS50127"/>
    </source>
</evidence>
<feature type="active site" description="Glycyl thioester intermediate" evidence="7">
    <location>
        <position position="273"/>
    </location>
</feature>
<feature type="region of interest" description="Disordered" evidence="9">
    <location>
        <begin position="1"/>
        <end position="80"/>
    </location>
</feature>
<dbReference type="AlphaFoldDB" id="A0A9P6VNA7"/>
<keyword evidence="12" id="KW-1185">Reference proteome</keyword>
<dbReference type="SUPFAM" id="SSF54495">
    <property type="entry name" value="UBC-like"/>
    <property type="match status" value="1"/>
</dbReference>
<dbReference type="GO" id="GO:0005524">
    <property type="term" value="F:ATP binding"/>
    <property type="evidence" value="ECO:0007669"/>
    <property type="project" value="UniProtKB-UniRule"/>
</dbReference>
<feature type="compositionally biased region" description="Polar residues" evidence="9">
    <location>
        <begin position="46"/>
        <end position="56"/>
    </location>
</feature>
<feature type="compositionally biased region" description="Basic and acidic residues" evidence="9">
    <location>
        <begin position="64"/>
        <end position="80"/>
    </location>
</feature>
<dbReference type="Gene3D" id="3.10.110.10">
    <property type="entry name" value="Ubiquitin Conjugating Enzyme"/>
    <property type="match status" value="1"/>
</dbReference>
<keyword evidence="1" id="KW-0808">Transferase</keyword>
<reference evidence="11" key="1">
    <citation type="submission" date="2019-07" db="EMBL/GenBank/DDBJ databases">
        <title>Hyphodiscus hymeniophilus genome sequencing and assembly.</title>
        <authorList>
            <person name="Kramer G."/>
            <person name="Nodwell J."/>
        </authorList>
    </citation>
    <scope>NUCLEOTIDE SEQUENCE</scope>
    <source>
        <strain evidence="11">ATCC 34498</strain>
    </source>
</reference>
<dbReference type="Proteomes" id="UP000785200">
    <property type="component" value="Unassembled WGS sequence"/>
</dbReference>
<dbReference type="OrthoDB" id="3554929at2759"/>
<comment type="similarity">
    <text evidence="8">Belongs to the ubiquitin-conjugating enzyme family.</text>
</comment>
<dbReference type="InterPro" id="IPR016135">
    <property type="entry name" value="UBQ-conjugating_enzyme/RWD"/>
</dbReference>
<organism evidence="11 12">
    <name type="scientific">Hyphodiscus hymeniophilus</name>
    <dbReference type="NCBI Taxonomy" id="353542"/>
    <lineage>
        <taxon>Eukaryota</taxon>
        <taxon>Fungi</taxon>
        <taxon>Dikarya</taxon>
        <taxon>Ascomycota</taxon>
        <taxon>Pezizomycotina</taxon>
        <taxon>Leotiomycetes</taxon>
        <taxon>Helotiales</taxon>
        <taxon>Hyphodiscaceae</taxon>
        <taxon>Hyphodiscus</taxon>
    </lineage>
</organism>
<dbReference type="InterPro" id="IPR000608">
    <property type="entry name" value="UBC"/>
</dbReference>
<feature type="compositionally biased region" description="Polar residues" evidence="9">
    <location>
        <begin position="1"/>
        <end position="11"/>
    </location>
</feature>
<dbReference type="PROSITE" id="PS00183">
    <property type="entry name" value="UBC_1"/>
    <property type="match status" value="1"/>
</dbReference>
<evidence type="ECO:0000256" key="1">
    <source>
        <dbReference type="ARBA" id="ARBA00022679"/>
    </source>
</evidence>
<dbReference type="EMBL" id="VNKQ01000005">
    <property type="protein sequence ID" value="KAG0651155.1"/>
    <property type="molecule type" value="Genomic_DNA"/>
</dbReference>
<keyword evidence="8" id="KW-0067">ATP-binding</keyword>
<sequence>MEQMDSFSRLSLTRREPSRTPCADSKLTWPQDNGAGAPDLVDEFSSPESTPIMTPETSDDEDEDRLHLPEAEFERSDEAKPLLDVPAAACEWLEGKDPHKHTTTIASSSSNDSDGWQISPKGSPWGLEKEDNLFCAPVAILHHSEDEDEDFHDALLGSELYYGVLISSIRKEDRAALEKVNFATAESRSRMRVHRELRSLHEDETVPYLSVAPIDGNLGNCLACFEGAPETPHEGGIFWLHIDFPEDYPVKPPIITFLTPVYHPNIDGNGRICIDILEKAWSPCLQTQTLLLSILSVLHSPIVENRDETLVGEIAEKYLKDNEDYCSIVRVYTANANGVRPDTSHLVNLTPIEYNPL</sequence>
<evidence type="ECO:0000256" key="8">
    <source>
        <dbReference type="RuleBase" id="RU362109"/>
    </source>
</evidence>
<gene>
    <name evidence="11" type="ORF">D0Z07_2592</name>
</gene>
<evidence type="ECO:0000256" key="2">
    <source>
        <dbReference type="ARBA" id="ARBA00022786"/>
    </source>
</evidence>
<evidence type="ECO:0000256" key="9">
    <source>
        <dbReference type="SAM" id="MobiDB-lite"/>
    </source>
</evidence>
<dbReference type="InterPro" id="IPR050113">
    <property type="entry name" value="Ub_conjugating_enzyme"/>
</dbReference>
<protein>
    <recommendedName>
        <fullName evidence="3">Ubiquitin-conjugating enzyme E2 2</fullName>
    </recommendedName>
    <alternativeName>
        <fullName evidence="5">E2 ubiquitin-conjugating enzyme 2</fullName>
    </alternativeName>
    <alternativeName>
        <fullName evidence="6">Ubiquitin carrier protein UBC2</fullName>
    </alternativeName>
    <alternativeName>
        <fullName evidence="4">Ubiquitin-protein ligase UBC2</fullName>
    </alternativeName>
</protein>
<dbReference type="PROSITE" id="PS50127">
    <property type="entry name" value="UBC_2"/>
    <property type="match status" value="1"/>
</dbReference>
<evidence type="ECO:0000256" key="4">
    <source>
        <dbReference type="ARBA" id="ARBA00041569"/>
    </source>
</evidence>
<keyword evidence="8" id="KW-0547">Nucleotide-binding</keyword>
<evidence type="ECO:0000256" key="7">
    <source>
        <dbReference type="PROSITE-ProRule" id="PRU10133"/>
    </source>
</evidence>
<accession>A0A9P6VNA7</accession>